<organism evidence="11 12">
    <name type="scientific">Symbiodinium pilosum</name>
    <name type="common">Dinoflagellate</name>
    <dbReference type="NCBI Taxonomy" id="2952"/>
    <lineage>
        <taxon>Eukaryota</taxon>
        <taxon>Sar</taxon>
        <taxon>Alveolata</taxon>
        <taxon>Dinophyceae</taxon>
        <taxon>Suessiales</taxon>
        <taxon>Symbiodiniaceae</taxon>
        <taxon>Symbiodinium</taxon>
    </lineage>
</organism>
<gene>
    <name evidence="11" type="primary">adh</name>
    <name evidence="11" type="ORF">SPIL2461_LOCUS5</name>
</gene>
<evidence type="ECO:0000313" key="12">
    <source>
        <dbReference type="Proteomes" id="UP000649617"/>
    </source>
</evidence>
<evidence type="ECO:0000256" key="2">
    <source>
        <dbReference type="ARBA" id="ARBA00022801"/>
    </source>
</evidence>
<dbReference type="NCBIfam" id="TIGR03617">
    <property type="entry name" value="F420_MSMEG_2256"/>
    <property type="match status" value="1"/>
</dbReference>
<dbReference type="PANTHER" id="PTHR43401:SF2">
    <property type="entry name" value="L-THREONINE 3-DEHYDROGENASE"/>
    <property type="match status" value="1"/>
</dbReference>
<evidence type="ECO:0000259" key="6">
    <source>
        <dbReference type="Pfam" id="PF00107"/>
    </source>
</evidence>
<dbReference type="CDD" id="cd05188">
    <property type="entry name" value="MDR"/>
    <property type="match status" value="1"/>
</dbReference>
<dbReference type="Pfam" id="PF00561">
    <property type="entry name" value="Abhydrolase_1"/>
    <property type="match status" value="1"/>
</dbReference>
<dbReference type="PANTHER" id="PTHR43401">
    <property type="entry name" value="L-THREONINE 3-DEHYDROGENASE"/>
    <property type="match status" value="1"/>
</dbReference>
<dbReference type="InterPro" id="IPR002328">
    <property type="entry name" value="ADH_Zn_CS"/>
</dbReference>
<evidence type="ECO:0000256" key="1">
    <source>
        <dbReference type="ARBA" id="ARBA00022723"/>
    </source>
</evidence>
<dbReference type="EMBL" id="CAJNIZ010000001">
    <property type="protein sequence ID" value="CAE7148570.1"/>
    <property type="molecule type" value="Genomic_DNA"/>
</dbReference>
<dbReference type="SUPFAM" id="SSF50129">
    <property type="entry name" value="GroES-like"/>
    <property type="match status" value="1"/>
</dbReference>
<dbReference type="InterPro" id="IPR029058">
    <property type="entry name" value="AB_hydrolase_fold"/>
</dbReference>
<reference evidence="11" key="1">
    <citation type="submission" date="2021-02" db="EMBL/GenBank/DDBJ databases">
        <authorList>
            <person name="Dougan E. K."/>
            <person name="Rhodes N."/>
            <person name="Thang M."/>
            <person name="Chan C."/>
        </authorList>
    </citation>
    <scope>NUCLEOTIDE SEQUENCE</scope>
</reference>
<dbReference type="Pfam" id="PF00107">
    <property type="entry name" value="ADH_zinc_N"/>
    <property type="match status" value="1"/>
</dbReference>
<evidence type="ECO:0000259" key="8">
    <source>
        <dbReference type="Pfam" id="PF00561"/>
    </source>
</evidence>
<dbReference type="SUPFAM" id="SSF51679">
    <property type="entry name" value="Bacterial luciferase-like"/>
    <property type="match status" value="1"/>
</dbReference>
<evidence type="ECO:0000259" key="7">
    <source>
        <dbReference type="Pfam" id="PF00296"/>
    </source>
</evidence>
<name>A0A812IP20_SYMPI</name>
<evidence type="ECO:0000256" key="3">
    <source>
        <dbReference type="ARBA" id="ARBA00022833"/>
    </source>
</evidence>
<dbReference type="Pfam" id="PF08240">
    <property type="entry name" value="ADH_N"/>
    <property type="match status" value="1"/>
</dbReference>
<dbReference type="SUPFAM" id="SSF51735">
    <property type="entry name" value="NAD(P)-binding Rossmann-fold domains"/>
    <property type="match status" value="1"/>
</dbReference>
<dbReference type="PROSITE" id="PS00059">
    <property type="entry name" value="ADH_ZINC"/>
    <property type="match status" value="1"/>
</dbReference>
<keyword evidence="12" id="KW-1185">Reference proteome</keyword>
<dbReference type="InterPro" id="IPR011251">
    <property type="entry name" value="Luciferase-like_dom"/>
</dbReference>
<keyword evidence="4" id="KW-0560">Oxidoreductase</keyword>
<dbReference type="NCBIfam" id="TIGR00369">
    <property type="entry name" value="unchar_dom_1"/>
    <property type="match status" value="1"/>
</dbReference>
<feature type="domain" description="AB hydrolase-1" evidence="8">
    <location>
        <begin position="31"/>
        <end position="266"/>
    </location>
</feature>
<evidence type="ECO:0000313" key="11">
    <source>
        <dbReference type="EMBL" id="CAE7148570.1"/>
    </source>
</evidence>
<comment type="similarity">
    <text evidence="5">Belongs to the zinc-containing alcohol dehydrogenase family.</text>
</comment>
<dbReference type="Gene3D" id="3.90.180.10">
    <property type="entry name" value="Medium-chain alcohol dehydrogenases, catalytic domain"/>
    <property type="match status" value="1"/>
</dbReference>
<dbReference type="Pfam" id="PF03061">
    <property type="entry name" value="4HBT"/>
    <property type="match status" value="1"/>
</dbReference>
<dbReference type="InterPro" id="IPR036661">
    <property type="entry name" value="Luciferase-like_sf"/>
</dbReference>
<dbReference type="Gene3D" id="3.10.129.10">
    <property type="entry name" value="Hotdog Thioesterase"/>
    <property type="match status" value="1"/>
</dbReference>
<dbReference type="GO" id="GO:0016787">
    <property type="term" value="F:hydrolase activity"/>
    <property type="evidence" value="ECO:0007669"/>
    <property type="project" value="UniProtKB-KW"/>
</dbReference>
<feature type="domain" description="Alcohol dehydrogenase-like N-terminal" evidence="10">
    <location>
        <begin position="278"/>
        <end position="399"/>
    </location>
</feature>
<keyword evidence="3 5" id="KW-0862">Zinc</keyword>
<dbReference type="SUPFAM" id="SSF54637">
    <property type="entry name" value="Thioesterase/thiol ester dehydrase-isomerase"/>
    <property type="match status" value="1"/>
</dbReference>
<dbReference type="InterPro" id="IPR011032">
    <property type="entry name" value="GroES-like_sf"/>
</dbReference>
<evidence type="ECO:0000259" key="9">
    <source>
        <dbReference type="Pfam" id="PF03061"/>
    </source>
</evidence>
<dbReference type="InterPro" id="IPR000073">
    <property type="entry name" value="AB_hydrolase_1"/>
</dbReference>
<dbReference type="Gene3D" id="3.40.50.1820">
    <property type="entry name" value="alpha/beta hydrolase"/>
    <property type="match status" value="1"/>
</dbReference>
<dbReference type="Pfam" id="PF00296">
    <property type="entry name" value="Bac_luciferase"/>
    <property type="match status" value="1"/>
</dbReference>
<proteinExistence type="inferred from homology"/>
<dbReference type="CDD" id="cd03443">
    <property type="entry name" value="PaaI_thioesterase"/>
    <property type="match status" value="1"/>
</dbReference>
<dbReference type="InterPro" id="IPR050129">
    <property type="entry name" value="Zn_alcohol_dh"/>
</dbReference>
<dbReference type="Proteomes" id="UP000649617">
    <property type="component" value="Unassembled WGS sequence"/>
</dbReference>
<dbReference type="AlphaFoldDB" id="A0A812IP20"/>
<dbReference type="InterPro" id="IPR003736">
    <property type="entry name" value="PAAI_dom"/>
</dbReference>
<sequence length="1054" mass="112823">MSEEKPRAVLFSGFNNIAIAADVYGAPAASPVILAHGGGQTRHAWRGSGKKLAEAGFQSICVDLRGHGESSWCPEGDYRIEAFAEDFVSICGELPTPPILVGASLGGIAAMVAAGELRAELFRAIVFVDVTPHMETTGVEKIIGFMNEHVEEGFGSLDEAADAIAAYLPHRAKPKNLDGLAKNLKLGDDKRYRWHWDPRFVTGVNRPSASRDPERLSNAVSNIKVPVMLVKGQMSELVSEASVERFLELKPDAKFVDVANAHHMVAGDHNDAFTAASNEGVLRVEACGLCGTDHEQYSGDMRSRHAFIPGHEVIGVIDQIGTEAATRWGVEVGQRVAVEVFKSCGECQPCTTGTYRRCDRNGVDTMVGFTDVNIPPGLNGGYATHLFLGPDSMLLPVPKGMDPVLATLFNPLGAGIRWGVELPDTGPGDVVVILGPGVRGLCAAAAAKEAGAKFIMITGFGPRDAERLAIAPRFGVDLAVDVANVDPVRALQQAVGLKADVIVDVTAKAPAALGQAVRLARPGGTIVLAGVRASTETPGFDPDHIVFKELRLLGALGVDVSAYSKALELLESNRYPFAELPRQVVGFDKIEPSHMTKPKFDVFNQSWADKIVGRVGQKGIDAYLGLKVTEVEAGQLVCEMPVTDELITGMGNMHGGCLSALCDHVLGTVMYPVMPEGYWAATTEFKINLTAPVTGGVCVATADIVSMSRRLAVVRISIENEGRLVAVAQGTCTIVAEGFSGMLFTETGQTPWMSIAAAATAAPQLDFSTGIAVAFPRSPMISAQIAWELAANTQGRFRLGLGSQVKGHVVRRYSAVFDKPAPQMRDYVSAFKACIRAFSGEESLQHEGPYYNLSYLPKAWAPARHNYETVKIDISAVGPIMCKMAGELCDGIHVHPMHSMHYIENRLQPAVAAGAAKAGRSVDDIDLFVPVFAVAGDTADERSDMLRRARTQIAFYGSTPNYAFQFDDIGFEGLTAKLGALMKAGDMKAMADLVSDDLLDHFAVVAKWDDMADALAARYGSVASRIVTYLTAEDIAKHPEHLPRWGEIARALAS</sequence>
<feature type="domain" description="Luciferase-like" evidence="7">
    <location>
        <begin position="737"/>
        <end position="1022"/>
    </location>
</feature>
<dbReference type="GO" id="GO:0008270">
    <property type="term" value="F:zinc ion binding"/>
    <property type="evidence" value="ECO:0007669"/>
    <property type="project" value="InterPro"/>
</dbReference>
<accession>A0A812IP20</accession>
<dbReference type="InterPro" id="IPR029069">
    <property type="entry name" value="HotDog_dom_sf"/>
</dbReference>
<comment type="caution">
    <text evidence="11">The sequence shown here is derived from an EMBL/GenBank/DDBJ whole genome shotgun (WGS) entry which is preliminary data.</text>
</comment>
<evidence type="ECO:0000256" key="4">
    <source>
        <dbReference type="ARBA" id="ARBA00023002"/>
    </source>
</evidence>
<dbReference type="InterPro" id="IPR019919">
    <property type="entry name" value="Lucif-like_OxRdtase_MSMEG_2256"/>
</dbReference>
<dbReference type="InterPro" id="IPR013154">
    <property type="entry name" value="ADH-like_N"/>
</dbReference>
<dbReference type="CDD" id="cd01097">
    <property type="entry name" value="Tetrahydromethanopterin_reductase"/>
    <property type="match status" value="1"/>
</dbReference>
<dbReference type="Gene3D" id="3.40.50.720">
    <property type="entry name" value="NAD(P)-binding Rossmann-like Domain"/>
    <property type="match status" value="1"/>
</dbReference>
<evidence type="ECO:0000256" key="5">
    <source>
        <dbReference type="RuleBase" id="RU361277"/>
    </source>
</evidence>
<dbReference type="InterPro" id="IPR036291">
    <property type="entry name" value="NAD(P)-bd_dom_sf"/>
</dbReference>
<feature type="domain" description="Alcohol dehydrogenase-like C-terminal" evidence="6">
    <location>
        <begin position="440"/>
        <end position="571"/>
    </location>
</feature>
<dbReference type="Gene3D" id="3.20.20.30">
    <property type="entry name" value="Luciferase-like domain"/>
    <property type="match status" value="1"/>
</dbReference>
<dbReference type="GO" id="GO:0016705">
    <property type="term" value="F:oxidoreductase activity, acting on paired donors, with incorporation or reduction of molecular oxygen"/>
    <property type="evidence" value="ECO:0007669"/>
    <property type="project" value="InterPro"/>
</dbReference>
<dbReference type="OrthoDB" id="408373at2759"/>
<evidence type="ECO:0000259" key="10">
    <source>
        <dbReference type="Pfam" id="PF08240"/>
    </source>
</evidence>
<keyword evidence="1 5" id="KW-0479">Metal-binding</keyword>
<protein>
    <submittedName>
        <fullName evidence="11">Adh protein</fullName>
    </submittedName>
</protein>
<feature type="domain" description="Thioesterase" evidence="9">
    <location>
        <begin position="650"/>
        <end position="725"/>
    </location>
</feature>
<dbReference type="SUPFAM" id="SSF53474">
    <property type="entry name" value="alpha/beta-Hydrolases"/>
    <property type="match status" value="1"/>
</dbReference>
<comment type="cofactor">
    <cofactor evidence="5">
        <name>Zn(2+)</name>
        <dbReference type="ChEBI" id="CHEBI:29105"/>
    </cofactor>
</comment>
<dbReference type="InterPro" id="IPR006683">
    <property type="entry name" value="Thioestr_dom"/>
</dbReference>
<dbReference type="InterPro" id="IPR013149">
    <property type="entry name" value="ADH-like_C"/>
</dbReference>
<keyword evidence="2" id="KW-0378">Hydrolase</keyword>